<keyword evidence="4" id="KW-1185">Reference proteome</keyword>
<dbReference type="Proteomes" id="UP000643207">
    <property type="component" value="Unassembled WGS sequence"/>
</dbReference>
<dbReference type="RefSeq" id="WP_201825546.1">
    <property type="nucleotide sequence ID" value="NZ_JAERRA010000001.1"/>
</dbReference>
<gene>
    <name evidence="3" type="ORF">JI742_08495</name>
</gene>
<accession>A0A9X1BQQ5</accession>
<evidence type="ECO:0000256" key="1">
    <source>
        <dbReference type="SAM" id="MobiDB-lite"/>
    </source>
</evidence>
<protein>
    <recommendedName>
        <fullName evidence="5">MxaA protein</fullName>
    </recommendedName>
</protein>
<evidence type="ECO:0000313" key="4">
    <source>
        <dbReference type="Proteomes" id="UP000643207"/>
    </source>
</evidence>
<dbReference type="AlphaFoldDB" id="A0A9X1BQQ5"/>
<reference evidence="3 4" key="1">
    <citation type="submission" date="2021-01" db="EMBL/GenBank/DDBJ databases">
        <title>Piscinibacter sp. Jin2 Genome sequencing and assembly.</title>
        <authorList>
            <person name="Kim I."/>
        </authorList>
    </citation>
    <scope>NUCLEOTIDE SEQUENCE [LARGE SCALE GENOMIC DNA]</scope>
    <source>
        <strain evidence="3 4">Jin2</strain>
    </source>
</reference>
<feature type="compositionally biased region" description="Pro residues" evidence="1">
    <location>
        <begin position="86"/>
        <end position="101"/>
    </location>
</feature>
<dbReference type="EMBL" id="JAERRA010000001">
    <property type="protein sequence ID" value="MBL0719926.1"/>
    <property type="molecule type" value="Genomic_DNA"/>
</dbReference>
<keyword evidence="2" id="KW-1133">Transmembrane helix</keyword>
<evidence type="ECO:0008006" key="5">
    <source>
        <dbReference type="Google" id="ProtNLM"/>
    </source>
</evidence>
<feature type="region of interest" description="Disordered" evidence="1">
    <location>
        <begin position="72"/>
        <end position="106"/>
    </location>
</feature>
<feature type="transmembrane region" description="Helical" evidence="2">
    <location>
        <begin position="248"/>
        <end position="268"/>
    </location>
</feature>
<evidence type="ECO:0000256" key="2">
    <source>
        <dbReference type="SAM" id="Phobius"/>
    </source>
</evidence>
<organism evidence="3 4">
    <name type="scientific">Aquariibacter lacus</name>
    <dbReference type="NCBI Taxonomy" id="2801332"/>
    <lineage>
        <taxon>Bacteria</taxon>
        <taxon>Pseudomonadati</taxon>
        <taxon>Pseudomonadota</taxon>
        <taxon>Betaproteobacteria</taxon>
        <taxon>Burkholderiales</taxon>
        <taxon>Sphaerotilaceae</taxon>
        <taxon>Aquariibacter</taxon>
    </lineage>
</organism>
<sequence>MALPADPHLRARGRPAAGLALGQGAAACLLLGLLAAGAGTALAQADLAASAAASGPVAEAVATGPADVSAPAASAAASQAEGLPVTAPPQPAPPPPPPPPVGLTHQVDEPRAYGHLVGDVVTRRIHLQLPAGLRLRGDSLPVPGRRGQAIELRAVEHQGPHTAARQTLVLRYQLFAAPLQPRVLELPPVLLDFEPVAGGRVQTLRIDAWPLQVAALGPAEASRRRGLDDLQPDALAPALDTRAARLRLGLWLTGLAGLLGGLAWVLLLRPYLLRRRQPFARLRRELAALPAQALAVDARAVFARLHAALREQAGRNLLARDLPDYLRTRPGLAPLADELHAFHAASETLFFLPQAGPAEGWDLARLRRLAEGLAAVEKLAPESLAGAGEGA</sequence>
<evidence type="ECO:0000313" key="3">
    <source>
        <dbReference type="EMBL" id="MBL0719926.1"/>
    </source>
</evidence>
<keyword evidence="2" id="KW-0812">Transmembrane</keyword>
<proteinExistence type="predicted"/>
<keyword evidence="2" id="KW-0472">Membrane</keyword>
<comment type="caution">
    <text evidence="3">The sequence shown here is derived from an EMBL/GenBank/DDBJ whole genome shotgun (WGS) entry which is preliminary data.</text>
</comment>
<name>A0A9X1BQQ5_9BURK</name>